<keyword evidence="2" id="KW-0238">DNA-binding</keyword>
<dbReference type="Gene3D" id="3.40.50.300">
    <property type="entry name" value="P-loop containing nucleotide triphosphate hydrolases"/>
    <property type="match status" value="1"/>
</dbReference>
<feature type="domain" description="NadR/Ttd14 AAA" evidence="1">
    <location>
        <begin position="171"/>
        <end position="321"/>
    </location>
</feature>
<dbReference type="Pfam" id="PF13521">
    <property type="entry name" value="AAA_28"/>
    <property type="match status" value="1"/>
</dbReference>
<dbReference type="GO" id="GO:0016779">
    <property type="term" value="F:nucleotidyltransferase activity"/>
    <property type="evidence" value="ECO:0007669"/>
    <property type="project" value="UniProtKB-KW"/>
</dbReference>
<evidence type="ECO:0000313" key="2">
    <source>
        <dbReference type="EMBL" id="AOS46110.1"/>
    </source>
</evidence>
<dbReference type="OrthoDB" id="9802794at2"/>
<dbReference type="PANTHER" id="PTHR37512">
    <property type="entry name" value="TRIFUNCTIONAL NAD BIOSYNTHESIS/REGULATOR PROTEIN NADR"/>
    <property type="match status" value="1"/>
</dbReference>
<keyword evidence="2" id="KW-0548">Nucleotidyltransferase</keyword>
<dbReference type="GO" id="GO:0003677">
    <property type="term" value="F:DNA binding"/>
    <property type="evidence" value="ECO:0007669"/>
    <property type="project" value="UniProtKB-KW"/>
</dbReference>
<dbReference type="Proteomes" id="UP000095228">
    <property type="component" value="Chromosome"/>
</dbReference>
<dbReference type="RefSeq" id="WP_069963196.1">
    <property type="nucleotide sequence ID" value="NZ_CP016094.1"/>
</dbReference>
<dbReference type="NCBIfam" id="TIGR00125">
    <property type="entry name" value="cyt_tran_rel"/>
    <property type="match status" value="1"/>
</dbReference>
<dbReference type="PANTHER" id="PTHR37512:SF1">
    <property type="entry name" value="NADR_TTD14 AAA DOMAIN-CONTAINING PROTEIN"/>
    <property type="match status" value="1"/>
</dbReference>
<dbReference type="InterPro" id="IPR004821">
    <property type="entry name" value="Cyt_trans-like"/>
</dbReference>
<keyword evidence="2" id="KW-0808">Transferase</keyword>
<evidence type="ECO:0000313" key="3">
    <source>
        <dbReference type="Proteomes" id="UP000095228"/>
    </source>
</evidence>
<dbReference type="STRING" id="1838286.Verru16b_03206"/>
<dbReference type="SUPFAM" id="SSF52374">
    <property type="entry name" value="Nucleotidylyl transferase"/>
    <property type="match status" value="1"/>
</dbReference>
<sequence length="351" mass="40811">MKRGLVIGKFCPLHKGHQLLIETALAETEELHIWSWSQPEFPEFHPALREHWLRSLYPTAKTIIFTPQNLLKLCPELELPLNNAADDVHQQFVARLWDRLIRLPLHSVHTSELYGEPLVSTLNRMLRQEETVFHRLVNLPRDRMPVSGRQLRSRWSPELLHPFVAVTTERRVVFLGAESTGKTILSEWAARELGGVAIPEYGRALWEQKRGTLDLADMLAIATKQVADEEQAPHPWRFCDTSPLTTLFYSEAMFGHADPRLVELSHRRYDLTFLCLADFPMVQDGTRQDESFRRKQEAWYRSTLQERDIHYITLAGDLAHRQEIIRTNFHEIPPIRPDRGVLHSRFRTGAD</sequence>
<dbReference type="InterPro" id="IPR014729">
    <property type="entry name" value="Rossmann-like_a/b/a_fold"/>
</dbReference>
<dbReference type="PATRIC" id="fig|1838286.3.peg.3232"/>
<gene>
    <name evidence="2" type="ORF">Verru16b_03206</name>
</gene>
<dbReference type="AlphaFoldDB" id="A0A1D8AYY8"/>
<dbReference type="InterPro" id="IPR027417">
    <property type="entry name" value="P-loop_NTPase"/>
</dbReference>
<protein>
    <submittedName>
        <fullName evidence="2">Bifunctional DNA-binding transcriptional repressor/ NMN adenylyltransferase</fullName>
    </submittedName>
</protein>
<dbReference type="SUPFAM" id="SSF52540">
    <property type="entry name" value="P-loop containing nucleoside triphosphate hydrolases"/>
    <property type="match status" value="1"/>
</dbReference>
<evidence type="ECO:0000259" key="1">
    <source>
        <dbReference type="Pfam" id="PF13521"/>
    </source>
</evidence>
<proteinExistence type="predicted"/>
<organism evidence="2 3">
    <name type="scientific">Lacunisphaera limnophila</name>
    <dbReference type="NCBI Taxonomy" id="1838286"/>
    <lineage>
        <taxon>Bacteria</taxon>
        <taxon>Pseudomonadati</taxon>
        <taxon>Verrucomicrobiota</taxon>
        <taxon>Opitutia</taxon>
        <taxon>Opitutales</taxon>
        <taxon>Opitutaceae</taxon>
        <taxon>Lacunisphaera</taxon>
    </lineage>
</organism>
<name>A0A1D8AYY8_9BACT</name>
<accession>A0A1D8AYY8</accession>
<dbReference type="EMBL" id="CP016094">
    <property type="protein sequence ID" value="AOS46110.1"/>
    <property type="molecule type" value="Genomic_DNA"/>
</dbReference>
<dbReference type="InterPro" id="IPR038727">
    <property type="entry name" value="NadR/Ttd14_AAA_dom"/>
</dbReference>
<dbReference type="InterPro" id="IPR052735">
    <property type="entry name" value="NAD_biosynth-regulator"/>
</dbReference>
<keyword evidence="3" id="KW-1185">Reference proteome</keyword>
<dbReference type="KEGG" id="obg:Verru16b_03206"/>
<reference evidence="2 3" key="1">
    <citation type="submission" date="2016-06" db="EMBL/GenBank/DDBJ databases">
        <title>Three novel species with peptidoglycan cell walls form the new genus Lacunisphaera gen. nov. in the family Opitutaceae of the verrucomicrobial subdivision 4.</title>
        <authorList>
            <person name="Rast P."/>
            <person name="Gloeckner I."/>
            <person name="Jogler M."/>
            <person name="Boedeker C."/>
            <person name="Jeske O."/>
            <person name="Wiegand S."/>
            <person name="Reinhardt R."/>
            <person name="Schumann P."/>
            <person name="Rohde M."/>
            <person name="Spring S."/>
            <person name="Gloeckner F.O."/>
            <person name="Jogler C."/>
        </authorList>
    </citation>
    <scope>NUCLEOTIDE SEQUENCE [LARGE SCALE GENOMIC DNA]</scope>
    <source>
        <strain evidence="2 3">IG16b</strain>
    </source>
</reference>
<dbReference type="Gene3D" id="3.40.50.620">
    <property type="entry name" value="HUPs"/>
    <property type="match status" value="1"/>
</dbReference>